<dbReference type="AlphaFoldDB" id="A0A068YVC1"/>
<evidence type="ECO:0000259" key="1">
    <source>
        <dbReference type="Pfam" id="PF03050"/>
    </source>
</evidence>
<feature type="domain" description="Transposase IS66 central" evidence="1">
    <location>
        <begin position="8"/>
        <end position="48"/>
    </location>
</feature>
<dbReference type="InterPro" id="IPR004291">
    <property type="entry name" value="Transposase_IS66_central"/>
</dbReference>
<organism evidence="2 3">
    <name type="scientific">Serratia symbiotica</name>
    <dbReference type="NCBI Taxonomy" id="138074"/>
    <lineage>
        <taxon>Bacteria</taxon>
        <taxon>Pseudomonadati</taxon>
        <taxon>Pseudomonadota</taxon>
        <taxon>Gammaproteobacteria</taxon>
        <taxon>Enterobacterales</taxon>
        <taxon>Yersiniaceae</taxon>
        <taxon>Serratia</taxon>
    </lineage>
</organism>
<dbReference type="Proteomes" id="UP000042738">
    <property type="component" value="Chromosome"/>
</dbReference>
<dbReference type="EMBL" id="CP050855">
    <property type="protein sequence ID" value="QLH63726.1"/>
    <property type="molecule type" value="Genomic_DNA"/>
</dbReference>
<evidence type="ECO:0000313" key="2">
    <source>
        <dbReference type="EMBL" id="QLH63726.1"/>
    </source>
</evidence>
<dbReference type="Pfam" id="PF03050">
    <property type="entry name" value="DDE_Tnp_IS66"/>
    <property type="match status" value="1"/>
</dbReference>
<evidence type="ECO:0000313" key="3">
    <source>
        <dbReference type="Proteomes" id="UP000042738"/>
    </source>
</evidence>
<proteinExistence type="predicted"/>
<dbReference type="PANTHER" id="PTHR33678">
    <property type="entry name" value="BLL1576 PROTEIN"/>
    <property type="match status" value="1"/>
</dbReference>
<reference evidence="2 3" key="1">
    <citation type="journal article" date="2014" name="Genome Announc.">
        <title>Whole-Genome Sequence of Serratia symbiotica Strain CWBI-2.3T, a Free-Living Symbiont of the Black Bean Aphid Aphis fabae.</title>
        <authorList>
            <person name="Foray V."/>
            <person name="Grigorescu A.S."/>
            <person name="Sabri A."/>
            <person name="Haubruge E."/>
            <person name="Lognay G."/>
            <person name="Francis F."/>
            <person name="Fauconnier M.L."/>
            <person name="Hance T."/>
            <person name="Thonart P."/>
        </authorList>
    </citation>
    <scope>NUCLEOTIDE SEQUENCE [LARGE SCALE GENOMIC DNA]</scope>
    <source>
        <strain evidence="2">CWBI-2.3</strain>
    </source>
</reference>
<dbReference type="InterPro" id="IPR052344">
    <property type="entry name" value="Transposase-related"/>
</dbReference>
<name>A0A068YVC1_9GAMM</name>
<dbReference type="STRING" id="138074.SYMBAF_10203"/>
<sequence>MPAQLIDKGQPDPGLLAQVVIAKCCDPLPLYRQQAIYHRAGVDIPRSAVLEGWQGTLVVDDYTGYKTLFTQPDIQV</sequence>
<accession>A0A068YVC1</accession>
<protein>
    <submittedName>
        <fullName evidence="2">Transposase</fullName>
    </submittedName>
</protein>
<dbReference type="PANTHER" id="PTHR33678:SF1">
    <property type="entry name" value="BLL1576 PROTEIN"/>
    <property type="match status" value="1"/>
</dbReference>
<gene>
    <name evidence="2" type="ORF">SYMBAF_13375</name>
</gene>